<organism evidence="5 6">
    <name type="scientific">Vibrio viridaestus</name>
    <dbReference type="NCBI Taxonomy" id="2487322"/>
    <lineage>
        <taxon>Bacteria</taxon>
        <taxon>Pseudomonadati</taxon>
        <taxon>Pseudomonadota</taxon>
        <taxon>Gammaproteobacteria</taxon>
        <taxon>Vibrionales</taxon>
        <taxon>Vibrionaceae</taxon>
        <taxon>Vibrio</taxon>
    </lineage>
</organism>
<dbReference type="RefSeq" id="WP_124939190.1">
    <property type="nucleotide sequence ID" value="NZ_RJVQ01000017.1"/>
</dbReference>
<keyword evidence="3" id="KW-0804">Transcription</keyword>
<dbReference type="GO" id="GO:0003700">
    <property type="term" value="F:DNA-binding transcription factor activity"/>
    <property type="evidence" value="ECO:0007669"/>
    <property type="project" value="InterPro"/>
</dbReference>
<dbReference type="PRINTS" id="PR00032">
    <property type="entry name" value="HTHARAC"/>
</dbReference>
<sequence>MGDSRVVIQRKLRAEGITFRQLVERVRCDMAKQYLQQSHIPITEMGLMLGYSETSAFSRAFRRWFGISPSRFRQR</sequence>
<proteinExistence type="predicted"/>
<keyword evidence="1" id="KW-0805">Transcription regulation</keyword>
<dbReference type="EMBL" id="RJVQ01000017">
    <property type="protein sequence ID" value="RQW61102.1"/>
    <property type="molecule type" value="Genomic_DNA"/>
</dbReference>
<keyword evidence="6" id="KW-1185">Reference proteome</keyword>
<dbReference type="PROSITE" id="PS01124">
    <property type="entry name" value="HTH_ARAC_FAMILY_2"/>
    <property type="match status" value="1"/>
</dbReference>
<evidence type="ECO:0000313" key="6">
    <source>
        <dbReference type="Proteomes" id="UP000281112"/>
    </source>
</evidence>
<evidence type="ECO:0000256" key="1">
    <source>
        <dbReference type="ARBA" id="ARBA00023015"/>
    </source>
</evidence>
<reference evidence="5 6" key="1">
    <citation type="submission" date="2018-11" db="EMBL/GenBank/DDBJ databases">
        <title>Vibrio LJC006 sp. nov., isolated from seawater during the bloom of the enteromorpha.</title>
        <authorList>
            <person name="Liang J."/>
        </authorList>
    </citation>
    <scope>NUCLEOTIDE SEQUENCE [LARGE SCALE GENOMIC DNA]</scope>
    <source>
        <strain evidence="5 6">LJC006</strain>
    </source>
</reference>
<dbReference type="SUPFAM" id="SSF46689">
    <property type="entry name" value="Homeodomain-like"/>
    <property type="match status" value="1"/>
</dbReference>
<dbReference type="PANTHER" id="PTHR47894:SF4">
    <property type="entry name" value="HTH-TYPE TRANSCRIPTIONAL REGULATOR GADX"/>
    <property type="match status" value="1"/>
</dbReference>
<dbReference type="InterPro" id="IPR020449">
    <property type="entry name" value="Tscrpt_reg_AraC-type_HTH"/>
</dbReference>
<gene>
    <name evidence="5" type="ORF">EES38_21140</name>
</gene>
<name>A0A3N9TW24_9VIBR</name>
<dbReference type="GO" id="GO:0005829">
    <property type="term" value="C:cytosol"/>
    <property type="evidence" value="ECO:0007669"/>
    <property type="project" value="TreeGrafter"/>
</dbReference>
<evidence type="ECO:0000259" key="4">
    <source>
        <dbReference type="PROSITE" id="PS01124"/>
    </source>
</evidence>
<dbReference type="GO" id="GO:0000976">
    <property type="term" value="F:transcription cis-regulatory region binding"/>
    <property type="evidence" value="ECO:0007669"/>
    <property type="project" value="TreeGrafter"/>
</dbReference>
<protein>
    <submittedName>
        <fullName evidence="5">AraC family transcriptional regulator</fullName>
    </submittedName>
</protein>
<dbReference type="Gene3D" id="1.10.10.60">
    <property type="entry name" value="Homeodomain-like"/>
    <property type="match status" value="1"/>
</dbReference>
<keyword evidence="2" id="KW-0238">DNA-binding</keyword>
<evidence type="ECO:0000256" key="3">
    <source>
        <dbReference type="ARBA" id="ARBA00023163"/>
    </source>
</evidence>
<dbReference type="OrthoDB" id="6396588at2"/>
<dbReference type="SMART" id="SM00342">
    <property type="entry name" value="HTH_ARAC"/>
    <property type="match status" value="1"/>
</dbReference>
<dbReference type="InterPro" id="IPR018060">
    <property type="entry name" value="HTH_AraC"/>
</dbReference>
<dbReference type="AlphaFoldDB" id="A0A3N9TW24"/>
<evidence type="ECO:0000313" key="5">
    <source>
        <dbReference type="EMBL" id="RQW61102.1"/>
    </source>
</evidence>
<dbReference type="InterPro" id="IPR009057">
    <property type="entry name" value="Homeodomain-like_sf"/>
</dbReference>
<dbReference type="Pfam" id="PF12833">
    <property type="entry name" value="HTH_18"/>
    <property type="match status" value="1"/>
</dbReference>
<dbReference type="PANTHER" id="PTHR47894">
    <property type="entry name" value="HTH-TYPE TRANSCRIPTIONAL REGULATOR GADX"/>
    <property type="match status" value="1"/>
</dbReference>
<dbReference type="Proteomes" id="UP000281112">
    <property type="component" value="Unassembled WGS sequence"/>
</dbReference>
<comment type="caution">
    <text evidence="5">The sequence shown here is derived from an EMBL/GenBank/DDBJ whole genome shotgun (WGS) entry which is preliminary data.</text>
</comment>
<evidence type="ECO:0000256" key="2">
    <source>
        <dbReference type="ARBA" id="ARBA00023125"/>
    </source>
</evidence>
<feature type="domain" description="HTH araC/xylS-type" evidence="4">
    <location>
        <begin position="1"/>
        <end position="75"/>
    </location>
</feature>
<accession>A0A3N9TW24</accession>